<gene>
    <name evidence="2" type="ORF">EYF80_056346</name>
</gene>
<feature type="region of interest" description="Disordered" evidence="1">
    <location>
        <begin position="1"/>
        <end position="56"/>
    </location>
</feature>
<evidence type="ECO:0000313" key="2">
    <source>
        <dbReference type="EMBL" id="TNN33492.1"/>
    </source>
</evidence>
<organism evidence="2 3">
    <name type="scientific">Liparis tanakae</name>
    <name type="common">Tanaka's snailfish</name>
    <dbReference type="NCBI Taxonomy" id="230148"/>
    <lineage>
        <taxon>Eukaryota</taxon>
        <taxon>Metazoa</taxon>
        <taxon>Chordata</taxon>
        <taxon>Craniata</taxon>
        <taxon>Vertebrata</taxon>
        <taxon>Euteleostomi</taxon>
        <taxon>Actinopterygii</taxon>
        <taxon>Neopterygii</taxon>
        <taxon>Teleostei</taxon>
        <taxon>Neoteleostei</taxon>
        <taxon>Acanthomorphata</taxon>
        <taxon>Eupercaria</taxon>
        <taxon>Perciformes</taxon>
        <taxon>Cottioidei</taxon>
        <taxon>Cottales</taxon>
        <taxon>Liparidae</taxon>
        <taxon>Liparis</taxon>
    </lineage>
</organism>
<evidence type="ECO:0000256" key="1">
    <source>
        <dbReference type="SAM" id="MobiDB-lite"/>
    </source>
</evidence>
<dbReference type="EMBL" id="SRLO01002229">
    <property type="protein sequence ID" value="TNN33492.1"/>
    <property type="molecule type" value="Genomic_DNA"/>
</dbReference>
<sequence length="117" mass="13098">MPSDDVPSDPVLLDQDGTRDERGEPLQRRSSGKNAPPRPLEAQRAPPSRHRHLTGSVFSPRRVTVGVITEIGAMLARRLVNPAAPPGILLVRDRREKFAKEAAFCYRHVGLLLRRLY</sequence>
<keyword evidence="3" id="KW-1185">Reference proteome</keyword>
<proteinExistence type="predicted"/>
<comment type="caution">
    <text evidence="2">The sequence shown here is derived from an EMBL/GenBank/DDBJ whole genome shotgun (WGS) entry which is preliminary data.</text>
</comment>
<reference evidence="2 3" key="1">
    <citation type="submission" date="2019-03" db="EMBL/GenBank/DDBJ databases">
        <title>First draft genome of Liparis tanakae, snailfish: a comprehensive survey of snailfish specific genes.</title>
        <authorList>
            <person name="Kim W."/>
            <person name="Song I."/>
            <person name="Jeong J.-H."/>
            <person name="Kim D."/>
            <person name="Kim S."/>
            <person name="Ryu S."/>
            <person name="Song J.Y."/>
            <person name="Lee S.K."/>
        </authorList>
    </citation>
    <scope>NUCLEOTIDE SEQUENCE [LARGE SCALE GENOMIC DNA]</scope>
    <source>
        <tissue evidence="2">Muscle</tissue>
    </source>
</reference>
<accession>A0A4Z2EZ30</accession>
<protein>
    <submittedName>
        <fullName evidence="2">Uncharacterized protein</fullName>
    </submittedName>
</protein>
<feature type="compositionally biased region" description="Basic and acidic residues" evidence="1">
    <location>
        <begin position="16"/>
        <end position="27"/>
    </location>
</feature>
<name>A0A4Z2EZ30_9TELE</name>
<dbReference type="AlphaFoldDB" id="A0A4Z2EZ30"/>
<evidence type="ECO:0000313" key="3">
    <source>
        <dbReference type="Proteomes" id="UP000314294"/>
    </source>
</evidence>
<dbReference type="Proteomes" id="UP000314294">
    <property type="component" value="Unassembled WGS sequence"/>
</dbReference>